<feature type="transmembrane region" description="Helical" evidence="8">
    <location>
        <begin position="330"/>
        <end position="351"/>
    </location>
</feature>
<feature type="transmembrane region" description="Helical" evidence="8">
    <location>
        <begin position="172"/>
        <end position="189"/>
    </location>
</feature>
<protein>
    <recommendedName>
        <fullName evidence="11">Gustatory receptor</fullName>
    </recommendedName>
</protein>
<dbReference type="KEGG" id="api:100574455"/>
<evidence type="ECO:0000256" key="5">
    <source>
        <dbReference type="ARBA" id="ARBA00022989"/>
    </source>
</evidence>
<sequence length="481" mass="55894">MKFRPRITIMSAVHDIRRNKHNSVSPSTLSAQEYSAKEFNEYLNKTGVHYYIRYVLTFASIFGVFPVSSIYRRDVYKLTFRWYYPMAIYSLLLFCGFASIEIFSLDYTIRNLNQDNLTAKGGIKKATSGSIFYGNACCALWMFIKLAKKWPKLMQDWRAVEISMRRFGAPRLGWKSTTLAVVLLVFAFTEHGLHNWLNTRPGGKDDIASMSLIDNDDNGSLILLDQSATFTGYLERFSLKTHWYLYDDYDSYNPVKGFLVMWLSLTATFLWNFTDLFIMLVSSALAAQFKKLTKSMHSVRGQMLTMSQWQEYRETYTSLTHLVKKIDDHINVIVALSIGSNIYFICAQLITEIDSIKHSYFRTLFYMYSFMFLVFRTTAVVMQASAINDESKKIVPEIFMCPTHSYSIETQRFLQEVTSDYVALTGLKMFSITRNFLLGVRYISKKLNLRVHHIWYFQFSFQVAGAVLTYEIVLIQLQNTN</sequence>
<dbReference type="PANTHER" id="PTHR21421:SF29">
    <property type="entry name" value="GUSTATORY RECEPTOR 5A FOR TREHALOSE-RELATED"/>
    <property type="match status" value="1"/>
</dbReference>
<evidence type="ECO:0000256" key="2">
    <source>
        <dbReference type="ARBA" id="ARBA00005327"/>
    </source>
</evidence>
<evidence type="ECO:0000256" key="7">
    <source>
        <dbReference type="ARBA" id="ARBA00023170"/>
    </source>
</evidence>
<keyword evidence="7" id="KW-0675">Receptor</keyword>
<evidence type="ECO:0000313" key="9">
    <source>
        <dbReference type="EnsemblMetazoa" id="XP_016660313.2"/>
    </source>
</evidence>
<evidence type="ECO:0008006" key="11">
    <source>
        <dbReference type="Google" id="ProtNLM"/>
    </source>
</evidence>
<dbReference type="OrthoDB" id="5800391at2759"/>
<dbReference type="GO" id="GO:0050916">
    <property type="term" value="P:sensory perception of sweet taste"/>
    <property type="evidence" value="ECO:0007669"/>
    <property type="project" value="UniProtKB-ARBA"/>
</dbReference>
<feature type="transmembrane region" description="Helical" evidence="8">
    <location>
        <begin position="51"/>
        <end position="71"/>
    </location>
</feature>
<keyword evidence="6 8" id="KW-0472">Membrane</keyword>
<evidence type="ECO:0000256" key="3">
    <source>
        <dbReference type="ARBA" id="ARBA00022475"/>
    </source>
</evidence>
<reference evidence="9" key="2">
    <citation type="submission" date="2022-06" db="UniProtKB">
        <authorList>
            <consortium name="EnsemblMetazoa"/>
        </authorList>
    </citation>
    <scope>IDENTIFICATION</scope>
</reference>
<dbReference type="AlphaFoldDB" id="A0A8R2D412"/>
<feature type="transmembrane region" description="Helical" evidence="8">
    <location>
        <begin position="454"/>
        <end position="477"/>
    </location>
</feature>
<dbReference type="InterPro" id="IPR009318">
    <property type="entry name" value="Gustatory_rcpt"/>
</dbReference>
<accession>A0A8R2D412</accession>
<dbReference type="GO" id="GO:0005886">
    <property type="term" value="C:plasma membrane"/>
    <property type="evidence" value="ECO:0007669"/>
    <property type="project" value="UniProtKB-SubCell"/>
</dbReference>
<dbReference type="GO" id="GO:0008527">
    <property type="term" value="F:taste receptor activity"/>
    <property type="evidence" value="ECO:0007669"/>
    <property type="project" value="InterPro"/>
</dbReference>
<dbReference type="RefSeq" id="XP_016660313.2">
    <property type="nucleotide sequence ID" value="XM_016804824.2"/>
</dbReference>
<feature type="transmembrane region" description="Helical" evidence="8">
    <location>
        <begin position="83"/>
        <end position="105"/>
    </location>
</feature>
<evidence type="ECO:0000256" key="4">
    <source>
        <dbReference type="ARBA" id="ARBA00022692"/>
    </source>
</evidence>
<keyword evidence="10" id="KW-1185">Reference proteome</keyword>
<evidence type="ECO:0000256" key="6">
    <source>
        <dbReference type="ARBA" id="ARBA00023136"/>
    </source>
</evidence>
<dbReference type="PIRSF" id="PIRSF038981">
    <property type="entry name" value="GRP"/>
    <property type="match status" value="1"/>
</dbReference>
<proteinExistence type="inferred from homology"/>
<organism evidence="9 10">
    <name type="scientific">Acyrthosiphon pisum</name>
    <name type="common">Pea aphid</name>
    <dbReference type="NCBI Taxonomy" id="7029"/>
    <lineage>
        <taxon>Eukaryota</taxon>
        <taxon>Metazoa</taxon>
        <taxon>Ecdysozoa</taxon>
        <taxon>Arthropoda</taxon>
        <taxon>Hexapoda</taxon>
        <taxon>Insecta</taxon>
        <taxon>Pterygota</taxon>
        <taxon>Neoptera</taxon>
        <taxon>Paraneoptera</taxon>
        <taxon>Hemiptera</taxon>
        <taxon>Sternorrhyncha</taxon>
        <taxon>Aphidomorpha</taxon>
        <taxon>Aphidoidea</taxon>
        <taxon>Aphididae</taxon>
        <taxon>Macrosiphini</taxon>
        <taxon>Acyrthosiphon</taxon>
    </lineage>
</organism>
<dbReference type="PANTHER" id="PTHR21421">
    <property type="entry name" value="GUSTATORY RECEPTOR"/>
    <property type="match status" value="1"/>
</dbReference>
<dbReference type="GeneID" id="100574455"/>
<feature type="transmembrane region" description="Helical" evidence="8">
    <location>
        <begin position="363"/>
        <end position="384"/>
    </location>
</feature>
<keyword evidence="5 8" id="KW-1133">Transmembrane helix</keyword>
<dbReference type="Proteomes" id="UP000007819">
    <property type="component" value="Chromosome A2"/>
</dbReference>
<dbReference type="EnsemblMetazoa" id="XM_016804824.2">
    <property type="protein sequence ID" value="XP_016660313.2"/>
    <property type="gene ID" value="LOC100574455"/>
</dbReference>
<keyword evidence="3" id="KW-1003">Cell membrane</keyword>
<comment type="subcellular location">
    <subcellularLocation>
        <location evidence="1">Cell membrane</location>
        <topology evidence="1">Multi-pass membrane protein</topology>
    </subcellularLocation>
</comment>
<evidence type="ECO:0000313" key="10">
    <source>
        <dbReference type="Proteomes" id="UP000007819"/>
    </source>
</evidence>
<keyword evidence="4 8" id="KW-0812">Transmembrane</keyword>
<comment type="similarity">
    <text evidence="2">Belongs to the insect chemoreceptor superfamily. Gustatory receptor (GR) family. Gr5a subfamily.</text>
</comment>
<reference evidence="10" key="1">
    <citation type="submission" date="2010-06" db="EMBL/GenBank/DDBJ databases">
        <authorList>
            <person name="Jiang H."/>
            <person name="Abraham K."/>
            <person name="Ali S."/>
            <person name="Alsbrooks S.L."/>
            <person name="Anim B.N."/>
            <person name="Anosike U.S."/>
            <person name="Attaway T."/>
            <person name="Bandaranaike D.P."/>
            <person name="Battles P.K."/>
            <person name="Bell S.N."/>
            <person name="Bell A.V."/>
            <person name="Beltran B."/>
            <person name="Bickham C."/>
            <person name="Bustamante Y."/>
            <person name="Caleb T."/>
            <person name="Canada A."/>
            <person name="Cardenas V."/>
            <person name="Carter K."/>
            <person name="Chacko J."/>
            <person name="Chandrabose M.N."/>
            <person name="Chavez D."/>
            <person name="Chavez A."/>
            <person name="Chen L."/>
            <person name="Chu H.-S."/>
            <person name="Claassen K.J."/>
            <person name="Cockrell R."/>
            <person name="Collins M."/>
            <person name="Cooper J.A."/>
            <person name="Cree A."/>
            <person name="Curry S.M."/>
            <person name="Da Y."/>
            <person name="Dao M.D."/>
            <person name="Das B."/>
            <person name="Davila M.-L."/>
            <person name="Davy-Carroll L."/>
            <person name="Denson S."/>
            <person name="Dinh H."/>
            <person name="Ebong V.E."/>
            <person name="Edwards J.R."/>
            <person name="Egan A."/>
            <person name="El-Daye J."/>
            <person name="Escobedo L."/>
            <person name="Fernandez S."/>
            <person name="Fernando P.R."/>
            <person name="Flagg N."/>
            <person name="Forbes L.D."/>
            <person name="Fowler R.G."/>
            <person name="Fu Q."/>
            <person name="Gabisi R.A."/>
            <person name="Ganer J."/>
            <person name="Garbino Pronczuk A."/>
            <person name="Garcia R.M."/>
            <person name="Garner T."/>
            <person name="Garrett T.E."/>
            <person name="Gonzalez D.A."/>
            <person name="Hamid H."/>
            <person name="Hawkins E.S."/>
            <person name="Hirani K."/>
            <person name="Hogues M.E."/>
            <person name="Hollins B."/>
            <person name="Hsiao C.-H."/>
            <person name="Jabil R."/>
            <person name="James M.L."/>
            <person name="Jhangiani S.N."/>
            <person name="Johnson B."/>
            <person name="Johnson Q."/>
            <person name="Joshi V."/>
            <person name="Kalu J.B."/>
            <person name="Kam C."/>
            <person name="Kashfia A."/>
            <person name="Keebler J."/>
            <person name="Kisamo H."/>
            <person name="Kovar C.L."/>
            <person name="Lago L.A."/>
            <person name="Lai C.-Y."/>
            <person name="Laidlaw J."/>
            <person name="Lara F."/>
            <person name="Le T.-K."/>
            <person name="Lee S.L."/>
            <person name="Legall F.H."/>
            <person name="Lemon S.J."/>
            <person name="Lewis L.R."/>
            <person name="Li B."/>
            <person name="Liu Y."/>
            <person name="Liu Y.-S."/>
            <person name="Lopez J."/>
            <person name="Lozado R.J."/>
            <person name="Lu J."/>
            <person name="Madu R.C."/>
            <person name="Maheshwari M."/>
            <person name="Maheshwari R."/>
            <person name="Malloy K."/>
            <person name="Martinez E."/>
            <person name="Mathew T."/>
            <person name="Mercado I.C."/>
            <person name="Mercado C."/>
            <person name="Meyer B."/>
            <person name="Montgomery K."/>
            <person name="Morgan M.B."/>
            <person name="Munidasa M."/>
            <person name="Nazareth L.V."/>
            <person name="Nelson J."/>
            <person name="Ng B.M."/>
            <person name="Nguyen N.B."/>
            <person name="Nguyen P.Q."/>
            <person name="Nguyen T."/>
            <person name="Obregon M."/>
            <person name="Okwuonu G.O."/>
            <person name="Onwere C.G."/>
            <person name="Orozco G."/>
            <person name="Parra A."/>
            <person name="Patel S."/>
            <person name="Patil S."/>
            <person name="Perez A."/>
            <person name="Perez Y."/>
            <person name="Pham C."/>
            <person name="Primus E.L."/>
            <person name="Pu L.-L."/>
            <person name="Puazo M."/>
            <person name="Qin X."/>
            <person name="Quiroz J.B."/>
            <person name="Reese J."/>
            <person name="Richards S."/>
            <person name="Rives C.M."/>
            <person name="Robberts R."/>
            <person name="Ruiz S.J."/>
            <person name="Ruiz M.J."/>
            <person name="Santibanez J."/>
            <person name="Schneider B.W."/>
            <person name="Sisson I."/>
            <person name="Smith M."/>
            <person name="Sodergren E."/>
            <person name="Song X.-Z."/>
            <person name="Song B.B."/>
            <person name="Summersgill H."/>
            <person name="Thelus R."/>
            <person name="Thornton R.D."/>
            <person name="Trejos Z.Y."/>
            <person name="Usmani K."/>
            <person name="Vattathil S."/>
            <person name="Villasana D."/>
            <person name="Walker D.L."/>
            <person name="Wang S."/>
            <person name="Wang K."/>
            <person name="White C.S."/>
            <person name="Williams A.C."/>
            <person name="Williamson J."/>
            <person name="Wilson K."/>
            <person name="Woghiren I.O."/>
            <person name="Woodworth J.R."/>
            <person name="Worley K.C."/>
            <person name="Wright R.A."/>
            <person name="Wu W."/>
            <person name="Young L."/>
            <person name="Zhang L."/>
            <person name="Zhang J."/>
            <person name="Zhu Y."/>
            <person name="Muzny D.M."/>
            <person name="Weinstock G."/>
            <person name="Gibbs R.A."/>
        </authorList>
    </citation>
    <scope>NUCLEOTIDE SEQUENCE [LARGE SCALE GENOMIC DNA]</scope>
    <source>
        <strain evidence="10">LSR1</strain>
    </source>
</reference>
<feature type="transmembrane region" description="Helical" evidence="8">
    <location>
        <begin position="259"/>
        <end position="287"/>
    </location>
</feature>
<evidence type="ECO:0000256" key="1">
    <source>
        <dbReference type="ARBA" id="ARBA00004651"/>
    </source>
</evidence>
<name>A0A8R2D412_ACYPI</name>
<dbReference type="Pfam" id="PF06151">
    <property type="entry name" value="Trehalose_recp"/>
    <property type="match status" value="1"/>
</dbReference>
<evidence type="ECO:0000256" key="8">
    <source>
        <dbReference type="SAM" id="Phobius"/>
    </source>
</evidence>